<accession>A0A447JKP8</accession>
<organism evidence="1 2">
    <name type="scientific">Salmonella enterica subsp. enterica serovar Daytona</name>
    <dbReference type="NCBI Taxonomy" id="1962639"/>
    <lineage>
        <taxon>Bacteria</taxon>
        <taxon>Pseudomonadati</taxon>
        <taxon>Pseudomonadota</taxon>
        <taxon>Gammaproteobacteria</taxon>
        <taxon>Enterobacterales</taxon>
        <taxon>Enterobacteriaceae</taxon>
        <taxon>Salmonella</taxon>
    </lineage>
</organism>
<evidence type="ECO:0000313" key="1">
    <source>
        <dbReference type="EMBL" id="VDY43924.1"/>
    </source>
</evidence>
<evidence type="ECO:0000313" key="2">
    <source>
        <dbReference type="Proteomes" id="UP000281393"/>
    </source>
</evidence>
<name>A0A447JKP8_SALET</name>
<proteinExistence type="predicted"/>
<dbReference type="EMBL" id="LR133909">
    <property type="protein sequence ID" value="VDY43924.1"/>
    <property type="molecule type" value="Genomic_DNA"/>
</dbReference>
<keyword evidence="1" id="KW-0808">Transferase</keyword>
<protein>
    <submittedName>
        <fullName evidence="1">Phospholipase</fullName>
        <ecNumber evidence="1">2.7.8.-</ecNumber>
    </submittedName>
</protein>
<dbReference type="Proteomes" id="UP000281393">
    <property type="component" value="Chromosome"/>
</dbReference>
<sequence length="55" mass="6450">MKCGWREGNQIQLLENGDQFYPAVFEAIAQAQQKSFWKPLSCLKMRWVKNSMPLC</sequence>
<dbReference type="AlphaFoldDB" id="A0A447JKP8"/>
<reference evidence="1 2" key="1">
    <citation type="submission" date="2018-12" db="EMBL/GenBank/DDBJ databases">
        <authorList>
            <consortium name="Pathogen Informatics"/>
        </authorList>
    </citation>
    <scope>NUCLEOTIDE SEQUENCE [LARGE SCALE GENOMIC DNA]</scope>
    <source>
        <strain evidence="1 2">NCTC7102</strain>
    </source>
</reference>
<gene>
    <name evidence="1" type="primary">ybhO_1</name>
    <name evidence="1" type="ORF">NCTC7102_04013</name>
</gene>
<dbReference type="EC" id="2.7.8.-" evidence="1"/>
<dbReference type="GO" id="GO:0016740">
    <property type="term" value="F:transferase activity"/>
    <property type="evidence" value="ECO:0007669"/>
    <property type="project" value="UniProtKB-KW"/>
</dbReference>